<dbReference type="InterPro" id="IPR014782">
    <property type="entry name" value="Peptidase_M1_dom"/>
</dbReference>
<dbReference type="AlphaFoldDB" id="A0A4D9DFM1"/>
<evidence type="ECO:0000256" key="1">
    <source>
        <dbReference type="ARBA" id="ARBA00001947"/>
    </source>
</evidence>
<dbReference type="GO" id="GO:0006508">
    <property type="term" value="P:proteolysis"/>
    <property type="evidence" value="ECO:0007669"/>
    <property type="project" value="UniProtKB-KW"/>
</dbReference>
<gene>
    <name evidence="11" type="ORF">DR999_PMT23606</name>
</gene>
<dbReference type="GO" id="GO:0008270">
    <property type="term" value="F:zinc ion binding"/>
    <property type="evidence" value="ECO:0007669"/>
    <property type="project" value="InterPro"/>
</dbReference>
<dbReference type="Gene3D" id="1.10.390.10">
    <property type="entry name" value="Neutral Protease Domain 2"/>
    <property type="match status" value="1"/>
</dbReference>
<dbReference type="InterPro" id="IPR001930">
    <property type="entry name" value="Peptidase_M1"/>
</dbReference>
<keyword evidence="4" id="KW-0479">Metal-binding</keyword>
<dbReference type="PRINTS" id="PR00756">
    <property type="entry name" value="ALADIPTASE"/>
</dbReference>
<evidence type="ECO:0000256" key="5">
    <source>
        <dbReference type="ARBA" id="ARBA00022801"/>
    </source>
</evidence>
<evidence type="ECO:0000256" key="6">
    <source>
        <dbReference type="ARBA" id="ARBA00022833"/>
    </source>
</evidence>
<evidence type="ECO:0000259" key="10">
    <source>
        <dbReference type="Pfam" id="PF17900"/>
    </source>
</evidence>
<evidence type="ECO:0000256" key="2">
    <source>
        <dbReference type="ARBA" id="ARBA00010136"/>
    </source>
</evidence>
<organism evidence="11 12">
    <name type="scientific">Platysternon megacephalum</name>
    <name type="common">big-headed turtle</name>
    <dbReference type="NCBI Taxonomy" id="55544"/>
    <lineage>
        <taxon>Eukaryota</taxon>
        <taxon>Metazoa</taxon>
        <taxon>Chordata</taxon>
        <taxon>Craniata</taxon>
        <taxon>Vertebrata</taxon>
        <taxon>Euteleostomi</taxon>
        <taxon>Archelosauria</taxon>
        <taxon>Testudinata</taxon>
        <taxon>Testudines</taxon>
        <taxon>Cryptodira</taxon>
        <taxon>Durocryptodira</taxon>
        <taxon>Testudinoidea</taxon>
        <taxon>Platysternidae</taxon>
        <taxon>Platysternon</taxon>
    </lineage>
</organism>
<dbReference type="EMBL" id="QXTE01016849">
    <property type="protein sequence ID" value="TFJ95027.1"/>
    <property type="molecule type" value="Genomic_DNA"/>
</dbReference>
<evidence type="ECO:0000256" key="4">
    <source>
        <dbReference type="ARBA" id="ARBA00022723"/>
    </source>
</evidence>
<keyword evidence="6" id="KW-0862">Zinc</keyword>
<name>A0A4D9DFM1_9SAUR</name>
<feature type="domain" description="Aminopeptidase N-like N-terminal" evidence="10">
    <location>
        <begin position="42"/>
        <end position="181"/>
    </location>
</feature>
<dbReference type="PANTHER" id="PTHR11533">
    <property type="entry name" value="PROTEASE M1 ZINC METALLOPROTEASE"/>
    <property type="match status" value="1"/>
</dbReference>
<comment type="caution">
    <text evidence="11">The sequence shown here is derived from an EMBL/GenBank/DDBJ whole genome shotgun (WGS) entry which is preliminary data.</text>
</comment>
<dbReference type="Gene3D" id="2.60.40.1730">
    <property type="entry name" value="tricorn interacting facor f3 domain"/>
    <property type="match status" value="1"/>
</dbReference>
<sequence>MQPVARQATPPAPAPGQPQKSAHLWGTASLNIKATHELTKFHLDLYDNVKPTKVTINGQAATFTHANKKLAVTAPSSIPAGETFTAEITYDCVWAYTNDQDSGSGGFNVTEGGAVVASQPIGSPAWFPTNDHPSDKSTYSVTMSVPKGLVVVGNGLPTEQVDTATRTSWTWNATDPMASYLVTMCVGPYDLVKSTTKSGLPIINAIDKRIEPERRKQIDAELAQVPDMIELFESKWGPYPFATYGNIIDTLDLGFALETQTRSLISSRMAVPGVISHELTHQWFGDSTSVKRWQDIWTNEGFAT</sequence>
<evidence type="ECO:0000256" key="3">
    <source>
        <dbReference type="ARBA" id="ARBA00022670"/>
    </source>
</evidence>
<dbReference type="InterPro" id="IPR050344">
    <property type="entry name" value="Peptidase_M1_aminopeptidases"/>
</dbReference>
<accession>A0A4D9DFM1</accession>
<dbReference type="PANTHER" id="PTHR11533:SF297">
    <property type="entry name" value="AMINOPEPTIDASE N"/>
    <property type="match status" value="1"/>
</dbReference>
<dbReference type="GO" id="GO:0008237">
    <property type="term" value="F:metallopeptidase activity"/>
    <property type="evidence" value="ECO:0007669"/>
    <property type="project" value="UniProtKB-KW"/>
</dbReference>
<dbReference type="InterPro" id="IPR027268">
    <property type="entry name" value="Peptidase_M4/M1_CTD_sf"/>
</dbReference>
<reference evidence="11 12" key="1">
    <citation type="submission" date="2019-04" db="EMBL/GenBank/DDBJ databases">
        <title>Draft genome of the big-headed turtle Platysternon megacephalum.</title>
        <authorList>
            <person name="Gong S."/>
        </authorList>
    </citation>
    <scope>NUCLEOTIDE SEQUENCE [LARGE SCALE GENOMIC DNA]</scope>
    <source>
        <strain evidence="11">DO16091913</strain>
        <tissue evidence="11">Muscle</tissue>
    </source>
</reference>
<evidence type="ECO:0000313" key="11">
    <source>
        <dbReference type="EMBL" id="TFJ95027.1"/>
    </source>
</evidence>
<feature type="domain" description="Peptidase M1 membrane alanine aminopeptidase" evidence="9">
    <location>
        <begin position="262"/>
        <end position="304"/>
    </location>
</feature>
<keyword evidence="12" id="KW-1185">Reference proteome</keyword>
<protein>
    <submittedName>
        <fullName evidence="11">Enolase, C-terminal TIM barrel domain protein</fullName>
    </submittedName>
</protein>
<dbReference type="STRING" id="55544.A0A4D9DFM1"/>
<evidence type="ECO:0000313" key="12">
    <source>
        <dbReference type="Proteomes" id="UP000297703"/>
    </source>
</evidence>
<dbReference type="SUPFAM" id="SSF55486">
    <property type="entry name" value="Metalloproteases ('zincins'), catalytic domain"/>
    <property type="match status" value="1"/>
</dbReference>
<reference evidence="11 12" key="2">
    <citation type="submission" date="2019-04" db="EMBL/GenBank/DDBJ databases">
        <title>The genome sequence of big-headed turtle.</title>
        <authorList>
            <person name="Gong S."/>
        </authorList>
    </citation>
    <scope>NUCLEOTIDE SEQUENCE [LARGE SCALE GENOMIC DNA]</scope>
    <source>
        <strain evidence="11">DO16091913</strain>
        <tissue evidence="11">Muscle</tissue>
    </source>
</reference>
<dbReference type="OrthoDB" id="10031169at2759"/>
<comment type="similarity">
    <text evidence="2">Belongs to the peptidase M1 family.</text>
</comment>
<keyword evidence="5" id="KW-0378">Hydrolase</keyword>
<dbReference type="SUPFAM" id="SSF63737">
    <property type="entry name" value="Leukotriene A4 hydrolase N-terminal domain"/>
    <property type="match status" value="1"/>
</dbReference>
<feature type="region of interest" description="Disordered" evidence="8">
    <location>
        <begin position="1"/>
        <end position="22"/>
    </location>
</feature>
<dbReference type="InterPro" id="IPR042097">
    <property type="entry name" value="Aminopeptidase_N-like_N_sf"/>
</dbReference>
<proteinExistence type="inferred from homology"/>
<dbReference type="Proteomes" id="UP000297703">
    <property type="component" value="Unassembled WGS sequence"/>
</dbReference>
<dbReference type="Pfam" id="PF01433">
    <property type="entry name" value="Peptidase_M1"/>
    <property type="match status" value="1"/>
</dbReference>
<evidence type="ECO:0000259" key="9">
    <source>
        <dbReference type="Pfam" id="PF01433"/>
    </source>
</evidence>
<keyword evidence="7" id="KW-0482">Metalloprotease</keyword>
<keyword evidence="3" id="KW-0645">Protease</keyword>
<dbReference type="InterPro" id="IPR045357">
    <property type="entry name" value="Aminopeptidase_N-like_N"/>
</dbReference>
<dbReference type="Pfam" id="PF17900">
    <property type="entry name" value="Peptidase_M1_N"/>
    <property type="match status" value="1"/>
</dbReference>
<evidence type="ECO:0000256" key="8">
    <source>
        <dbReference type="SAM" id="MobiDB-lite"/>
    </source>
</evidence>
<comment type="cofactor">
    <cofactor evidence="1">
        <name>Zn(2+)</name>
        <dbReference type="ChEBI" id="CHEBI:29105"/>
    </cofactor>
</comment>
<evidence type="ECO:0000256" key="7">
    <source>
        <dbReference type="ARBA" id="ARBA00023049"/>
    </source>
</evidence>